<dbReference type="PANTHER" id="PTHR15837">
    <property type="entry name" value="RAN GUANINE NUCLEOTIDE RELEASE FACTOR"/>
    <property type="match status" value="1"/>
</dbReference>
<accession>A0A397TCW6</accession>
<dbReference type="PANTHER" id="PTHR15837:SF0">
    <property type="entry name" value="RAN GUANINE NUCLEOTIDE RELEASE FACTOR"/>
    <property type="match status" value="1"/>
</dbReference>
<dbReference type="SUPFAM" id="SSF55724">
    <property type="entry name" value="Mog1p/PsbP-like"/>
    <property type="match status" value="1"/>
</dbReference>
<reference evidence="4 5" key="1">
    <citation type="submission" date="2018-06" db="EMBL/GenBank/DDBJ databases">
        <title>Comparative genomics reveals the genomic features of Rhizophagus irregularis, R. cerebriforme, R. diaphanum and Gigaspora rosea, and their symbiotic lifestyle signature.</title>
        <authorList>
            <person name="Morin E."/>
            <person name="San Clemente H."/>
            <person name="Chen E.C.H."/>
            <person name="De La Providencia I."/>
            <person name="Hainaut M."/>
            <person name="Kuo A."/>
            <person name="Kohler A."/>
            <person name="Murat C."/>
            <person name="Tang N."/>
            <person name="Roy S."/>
            <person name="Loubradou J."/>
            <person name="Henrissat B."/>
            <person name="Grigoriev I.V."/>
            <person name="Corradi N."/>
            <person name="Roux C."/>
            <person name="Martin F.M."/>
        </authorList>
    </citation>
    <scope>NUCLEOTIDE SEQUENCE [LARGE SCALE GENOMIC DNA]</scope>
    <source>
        <strain evidence="4 5">DAOM 227022</strain>
    </source>
</reference>
<dbReference type="Pfam" id="PF04603">
    <property type="entry name" value="Mog1"/>
    <property type="match status" value="1"/>
</dbReference>
<dbReference type="STRING" id="658196.A0A397TCW6"/>
<dbReference type="Gene3D" id="3.40.1000.10">
    <property type="entry name" value="Mog1/PsbP, alpha/beta/alpha sandwich"/>
    <property type="match status" value="1"/>
</dbReference>
<evidence type="ECO:0000313" key="4">
    <source>
        <dbReference type="EMBL" id="RIA96093.1"/>
    </source>
</evidence>
<protein>
    <recommendedName>
        <fullName evidence="6">Mog1p/PsbP-like protein</fullName>
    </recommendedName>
</protein>
<dbReference type="GO" id="GO:0006606">
    <property type="term" value="P:protein import into nucleus"/>
    <property type="evidence" value="ECO:0007669"/>
    <property type="project" value="TreeGrafter"/>
</dbReference>
<comment type="caution">
    <text evidence="4">The sequence shown here is derived from an EMBL/GenBank/DDBJ whole genome shotgun (WGS) entry which is preliminary data.</text>
</comment>
<evidence type="ECO:0000313" key="5">
    <source>
        <dbReference type="Proteomes" id="UP000265703"/>
    </source>
</evidence>
<evidence type="ECO:0008006" key="6">
    <source>
        <dbReference type="Google" id="ProtNLM"/>
    </source>
</evidence>
<sequence>MARELFGGAISMYIPPSFGDVSDVRNVPDNQEVFTDVNTDQSIIIEILQFVHQAANEDVARYHFDSVATDNKAEDFSIIHKITQLTSQEVPNLPPNTPMYFCTGQQSVAKFNETDLNAHNLVSIYLAVFRFPNYDTDIVITYNIPILIGATSSSRQTAQEGNIQVGLEEFKRMLATFKVNNYDLFAA</sequence>
<evidence type="ECO:0000256" key="3">
    <source>
        <dbReference type="ARBA" id="ARBA00022927"/>
    </source>
</evidence>
<name>A0A397TCW6_9GLOM</name>
<dbReference type="InterPro" id="IPR007681">
    <property type="entry name" value="Mog1"/>
</dbReference>
<keyword evidence="5" id="KW-1185">Reference proteome</keyword>
<gene>
    <name evidence="4" type="ORF">C1645_733580</name>
</gene>
<dbReference type="InterPro" id="IPR016123">
    <property type="entry name" value="Mog1/PsbP_a/b/a-sand"/>
</dbReference>
<dbReference type="Proteomes" id="UP000265703">
    <property type="component" value="Unassembled WGS sequence"/>
</dbReference>
<organism evidence="4 5">
    <name type="scientific">Glomus cerebriforme</name>
    <dbReference type="NCBI Taxonomy" id="658196"/>
    <lineage>
        <taxon>Eukaryota</taxon>
        <taxon>Fungi</taxon>
        <taxon>Fungi incertae sedis</taxon>
        <taxon>Mucoromycota</taxon>
        <taxon>Glomeromycotina</taxon>
        <taxon>Glomeromycetes</taxon>
        <taxon>Glomerales</taxon>
        <taxon>Glomeraceae</taxon>
        <taxon>Glomus</taxon>
    </lineage>
</organism>
<evidence type="ECO:0000256" key="2">
    <source>
        <dbReference type="ARBA" id="ARBA00022448"/>
    </source>
</evidence>
<keyword evidence="3" id="KW-0653">Protein transport</keyword>
<comment type="similarity">
    <text evidence="1">Belongs to the MOG1 family.</text>
</comment>
<dbReference type="EMBL" id="QKYT01000051">
    <property type="protein sequence ID" value="RIA96093.1"/>
    <property type="molecule type" value="Genomic_DNA"/>
</dbReference>
<dbReference type="GO" id="GO:0005085">
    <property type="term" value="F:guanyl-nucleotide exchange factor activity"/>
    <property type="evidence" value="ECO:0007669"/>
    <property type="project" value="TreeGrafter"/>
</dbReference>
<dbReference type="OrthoDB" id="10255285at2759"/>
<dbReference type="GO" id="GO:0031267">
    <property type="term" value="F:small GTPase binding"/>
    <property type="evidence" value="ECO:0007669"/>
    <property type="project" value="TreeGrafter"/>
</dbReference>
<keyword evidence="2" id="KW-0813">Transport</keyword>
<dbReference type="AlphaFoldDB" id="A0A397TCW6"/>
<dbReference type="GO" id="GO:0005634">
    <property type="term" value="C:nucleus"/>
    <property type="evidence" value="ECO:0007669"/>
    <property type="project" value="TreeGrafter"/>
</dbReference>
<evidence type="ECO:0000256" key="1">
    <source>
        <dbReference type="ARBA" id="ARBA00010307"/>
    </source>
</evidence>
<proteinExistence type="inferred from homology"/>